<dbReference type="EMBL" id="FUXI01000029">
    <property type="protein sequence ID" value="SKA01954.1"/>
    <property type="molecule type" value="Genomic_DNA"/>
</dbReference>
<evidence type="ECO:0000256" key="2">
    <source>
        <dbReference type="ARBA" id="ARBA00022692"/>
    </source>
</evidence>
<reference evidence="7 8" key="1">
    <citation type="submission" date="2017-02" db="EMBL/GenBank/DDBJ databases">
        <authorList>
            <person name="Peterson S.W."/>
        </authorList>
    </citation>
    <scope>NUCLEOTIDE SEQUENCE [LARGE SCALE GENOMIC DNA]</scope>
    <source>
        <strain evidence="7 8">ATCC BAA-1030</strain>
    </source>
</reference>
<keyword evidence="2 5" id="KW-0812">Transmembrane</keyword>
<feature type="domain" description="ABC-2 type transporter transmembrane" evidence="6">
    <location>
        <begin position="60"/>
        <end position="282"/>
    </location>
</feature>
<accession>A0A1T4QE32</accession>
<evidence type="ECO:0000256" key="3">
    <source>
        <dbReference type="ARBA" id="ARBA00022989"/>
    </source>
</evidence>
<dbReference type="RefSeq" id="WP_078808072.1">
    <property type="nucleotide sequence ID" value="NZ_FUXI01000029.1"/>
</dbReference>
<feature type="transmembrane region" description="Helical" evidence="5">
    <location>
        <begin position="64"/>
        <end position="87"/>
    </location>
</feature>
<dbReference type="OrthoDB" id="162334at2"/>
<dbReference type="PANTHER" id="PTHR43229">
    <property type="entry name" value="NODULATION PROTEIN J"/>
    <property type="match status" value="1"/>
</dbReference>
<organism evidence="7 8">
    <name type="scientific">Pilibacter termitis</name>
    <dbReference type="NCBI Taxonomy" id="263852"/>
    <lineage>
        <taxon>Bacteria</taxon>
        <taxon>Bacillati</taxon>
        <taxon>Bacillota</taxon>
        <taxon>Bacilli</taxon>
        <taxon>Lactobacillales</taxon>
        <taxon>Enterococcaceae</taxon>
        <taxon>Pilibacter</taxon>
    </lineage>
</organism>
<dbReference type="STRING" id="263852.SAMN02745116_02158"/>
<feature type="transmembrane region" description="Helical" evidence="5">
    <location>
        <begin position="149"/>
        <end position="171"/>
    </location>
</feature>
<sequence>MSNLLTLTNRNLKIYTKNKGRLIFSFFSPALVLVLYNVFLYGVIERSFTKNFQGINASKEEISTAILLWIVSGAIYLATLSTATSAIQGYTEDRLNRAFDDFYITPISRFELALSHILSTFVITFVITTTLYLASILATFGRIPFSPMILVGILVESLFAAAFLAFLAVCFANSEGSVTALSALMNSLGGFLAGVYITFDTLGNVFASSLKLLPFAQGATLFREYFMQEKMNDLIEKFPPTVQSDVREKVFEGFGISLTTFDKTLSSTSVLLLALAWSVFLLAITVKMIARKRNGGEM</sequence>
<dbReference type="Proteomes" id="UP000190328">
    <property type="component" value="Unassembled WGS sequence"/>
</dbReference>
<protein>
    <submittedName>
        <fullName evidence="7">ABC-type multidrug transport system, permease component</fullName>
    </submittedName>
</protein>
<evidence type="ECO:0000259" key="6">
    <source>
        <dbReference type="Pfam" id="PF12698"/>
    </source>
</evidence>
<feature type="transmembrane region" description="Helical" evidence="5">
    <location>
        <begin position="21"/>
        <end position="44"/>
    </location>
</feature>
<evidence type="ECO:0000256" key="5">
    <source>
        <dbReference type="SAM" id="Phobius"/>
    </source>
</evidence>
<proteinExistence type="predicted"/>
<feature type="transmembrane region" description="Helical" evidence="5">
    <location>
        <begin position="270"/>
        <end position="290"/>
    </location>
</feature>
<keyword evidence="3 5" id="KW-1133">Transmembrane helix</keyword>
<dbReference type="PANTHER" id="PTHR43229:SF2">
    <property type="entry name" value="NODULATION PROTEIN J"/>
    <property type="match status" value="1"/>
</dbReference>
<dbReference type="GO" id="GO:0140359">
    <property type="term" value="F:ABC-type transporter activity"/>
    <property type="evidence" value="ECO:0007669"/>
    <property type="project" value="InterPro"/>
</dbReference>
<comment type="subcellular location">
    <subcellularLocation>
        <location evidence="1">Membrane</location>
        <topology evidence="1">Multi-pass membrane protein</topology>
    </subcellularLocation>
</comment>
<evidence type="ECO:0000256" key="4">
    <source>
        <dbReference type="ARBA" id="ARBA00023136"/>
    </source>
</evidence>
<dbReference type="AlphaFoldDB" id="A0A1T4QE32"/>
<evidence type="ECO:0000313" key="7">
    <source>
        <dbReference type="EMBL" id="SKA01954.1"/>
    </source>
</evidence>
<name>A0A1T4QE32_9ENTE</name>
<dbReference type="InterPro" id="IPR051784">
    <property type="entry name" value="Nod_factor_ABC_transporter"/>
</dbReference>
<gene>
    <name evidence="7" type="ORF">SAMN02745116_02158</name>
</gene>
<keyword evidence="8" id="KW-1185">Reference proteome</keyword>
<dbReference type="InterPro" id="IPR013525">
    <property type="entry name" value="ABC2_TM"/>
</dbReference>
<keyword evidence="4 5" id="KW-0472">Membrane</keyword>
<dbReference type="GO" id="GO:0016020">
    <property type="term" value="C:membrane"/>
    <property type="evidence" value="ECO:0007669"/>
    <property type="project" value="UniProtKB-SubCell"/>
</dbReference>
<feature type="transmembrane region" description="Helical" evidence="5">
    <location>
        <begin position="178"/>
        <end position="199"/>
    </location>
</feature>
<evidence type="ECO:0000256" key="1">
    <source>
        <dbReference type="ARBA" id="ARBA00004141"/>
    </source>
</evidence>
<dbReference type="Pfam" id="PF12698">
    <property type="entry name" value="ABC2_membrane_3"/>
    <property type="match status" value="1"/>
</dbReference>
<evidence type="ECO:0000313" key="8">
    <source>
        <dbReference type="Proteomes" id="UP000190328"/>
    </source>
</evidence>
<feature type="transmembrane region" description="Helical" evidence="5">
    <location>
        <begin position="117"/>
        <end position="143"/>
    </location>
</feature>